<keyword evidence="2" id="KW-1185">Reference proteome</keyword>
<organism evidence="1 2">
    <name type="scientific">Handroanthus impetiginosus</name>
    <dbReference type="NCBI Taxonomy" id="429701"/>
    <lineage>
        <taxon>Eukaryota</taxon>
        <taxon>Viridiplantae</taxon>
        <taxon>Streptophyta</taxon>
        <taxon>Embryophyta</taxon>
        <taxon>Tracheophyta</taxon>
        <taxon>Spermatophyta</taxon>
        <taxon>Magnoliopsida</taxon>
        <taxon>eudicotyledons</taxon>
        <taxon>Gunneridae</taxon>
        <taxon>Pentapetalae</taxon>
        <taxon>asterids</taxon>
        <taxon>lamiids</taxon>
        <taxon>Lamiales</taxon>
        <taxon>Bignoniaceae</taxon>
        <taxon>Crescentiina</taxon>
        <taxon>Tabebuia alliance</taxon>
        <taxon>Handroanthus</taxon>
    </lineage>
</organism>
<gene>
    <name evidence="1" type="ORF">CDL12_06321</name>
</gene>
<dbReference type="Proteomes" id="UP000231279">
    <property type="component" value="Unassembled WGS sequence"/>
</dbReference>
<reference evidence="2" key="1">
    <citation type="journal article" date="2018" name="Gigascience">
        <title>Genome assembly of the Pink Ipe (Handroanthus impetiginosus, Bignoniaceae), a highly valued, ecologically keystone Neotropical timber forest tree.</title>
        <authorList>
            <person name="Silva-Junior O.B."/>
            <person name="Grattapaglia D."/>
            <person name="Novaes E."/>
            <person name="Collevatti R.G."/>
        </authorList>
    </citation>
    <scope>NUCLEOTIDE SEQUENCE [LARGE SCALE GENOMIC DNA]</scope>
    <source>
        <strain evidence="2">cv. UFG-1</strain>
    </source>
</reference>
<sequence>MIKVGKMVELMKEYSLIMARMREQLYFLRRPSDFQLFRTLRSASASSTSADSSSLLLYF</sequence>
<dbReference type="EMBL" id="NKXS01001031">
    <property type="protein sequence ID" value="PIN20987.1"/>
    <property type="molecule type" value="Genomic_DNA"/>
</dbReference>
<protein>
    <submittedName>
        <fullName evidence="1">Uncharacterized protein</fullName>
    </submittedName>
</protein>
<dbReference type="OrthoDB" id="10489568at2759"/>
<evidence type="ECO:0000313" key="1">
    <source>
        <dbReference type="EMBL" id="PIN20987.1"/>
    </source>
</evidence>
<proteinExistence type="predicted"/>
<name>A0A2G9HTY9_9LAMI</name>
<comment type="caution">
    <text evidence="1">The sequence shown here is derived from an EMBL/GenBank/DDBJ whole genome shotgun (WGS) entry which is preliminary data.</text>
</comment>
<evidence type="ECO:0000313" key="2">
    <source>
        <dbReference type="Proteomes" id="UP000231279"/>
    </source>
</evidence>
<accession>A0A2G9HTY9</accession>
<dbReference type="AlphaFoldDB" id="A0A2G9HTY9"/>